<geneLocation type="mitochondrion" evidence="1"/>
<accession>A0A2Z4HH48</accession>
<sequence length="101" mass="11746">MVILILDYQINFDLNSPNLSDISIGSSVISSCDNKAIIISKNKSNIKQKFQLKEITIPFNEFTEIRFIMVLMLNLKLDSLNTLLFQYNKYSLHSRTRLLLF</sequence>
<dbReference type="GeneID" id="37541302"/>
<reference evidence="1" key="1">
    <citation type="journal article" date="2019" name="Int. J. Biol. Macromol.">
        <title>Characterization and comparison of the mitochondrial genomes from two Lyophyllum fungal species and insights into phylogeny of Agaricomycetes.</title>
        <authorList>
            <person name="Li Q."/>
            <person name="Wang Q."/>
            <person name="Jin X."/>
            <person name="Chen Z."/>
            <person name="Xiong C."/>
            <person name="Li P."/>
            <person name="Zhao J."/>
            <person name="Huang W."/>
        </authorList>
    </citation>
    <scope>NUCLEOTIDE SEQUENCE</scope>
</reference>
<dbReference type="RefSeq" id="YP_009504989.1">
    <property type="nucleotide sequence ID" value="NC_038224.1"/>
</dbReference>
<gene>
    <name evidence="1" type="primary">orf101</name>
</gene>
<protein>
    <submittedName>
        <fullName evidence="1">Uncharacterized protein</fullName>
    </submittedName>
</protein>
<dbReference type="AlphaFoldDB" id="A0A2Z4HH48"/>
<evidence type="ECO:0000313" key="1">
    <source>
        <dbReference type="EMBL" id="AWW14108.1"/>
    </source>
</evidence>
<name>A0A2Z4HH48_LYOSH</name>
<keyword evidence="1" id="KW-0496">Mitochondrion</keyword>
<proteinExistence type="predicted"/>
<organism evidence="1">
    <name type="scientific">Lyophyllum shimeji</name>
    <name type="common">Hon-shimeji</name>
    <name type="synonym">Tricholoma shimeji</name>
    <dbReference type="NCBI Taxonomy" id="47721"/>
    <lineage>
        <taxon>Eukaryota</taxon>
        <taxon>Fungi</taxon>
        <taxon>Dikarya</taxon>
        <taxon>Basidiomycota</taxon>
        <taxon>Agaricomycotina</taxon>
        <taxon>Agaricomycetes</taxon>
        <taxon>Agaricomycetidae</taxon>
        <taxon>Agaricales</taxon>
        <taxon>Tricholomatineae</taxon>
        <taxon>Lyophyllaceae</taxon>
        <taxon>Lyophyllum</taxon>
    </lineage>
</organism>
<dbReference type="EMBL" id="MH447975">
    <property type="protein sequence ID" value="AWW14108.1"/>
    <property type="molecule type" value="Genomic_DNA"/>
</dbReference>